<evidence type="ECO:0000313" key="10">
    <source>
        <dbReference type="Proteomes" id="UP000809431"/>
    </source>
</evidence>
<gene>
    <name evidence="9" type="ORF">JMJ54_13515</name>
</gene>
<comment type="caution">
    <text evidence="9">The sequence shown here is derived from an EMBL/GenBank/DDBJ whole genome shotgun (WGS) entry which is preliminary data.</text>
</comment>
<reference evidence="9 10" key="1">
    <citation type="submission" date="2021-01" db="EMBL/GenBank/DDBJ databases">
        <title>Draft Genome Sequence and Polyhydroxyalkanoate Biosynthetic Potential of Jeongeupia naejangsanensis Type Strain DSM 24253.</title>
        <authorList>
            <person name="Turrini P."/>
            <person name="Artuso I."/>
            <person name="Lugli G.A."/>
            <person name="Frangipani E."/>
            <person name="Ventura M."/>
            <person name="Visca P."/>
        </authorList>
    </citation>
    <scope>NUCLEOTIDE SEQUENCE [LARGE SCALE GENOMIC DNA]</scope>
    <source>
        <strain evidence="9 10">DSM 24253</strain>
    </source>
</reference>
<evidence type="ECO:0000256" key="6">
    <source>
        <dbReference type="ARBA" id="ARBA00023136"/>
    </source>
</evidence>
<dbReference type="Gene3D" id="2.40.160.60">
    <property type="entry name" value="Outer membrane protein transport protein (OMPP1/FadL/TodX)"/>
    <property type="match status" value="1"/>
</dbReference>
<keyword evidence="4" id="KW-0812">Transmembrane</keyword>
<keyword evidence="3" id="KW-1134">Transmembrane beta strand</keyword>
<feature type="chain" id="PRO_5045677086" evidence="8">
    <location>
        <begin position="47"/>
        <end position="429"/>
    </location>
</feature>
<keyword evidence="7" id="KW-0998">Cell outer membrane</keyword>
<dbReference type="RefSeq" id="WP_203539086.1">
    <property type="nucleotide sequence ID" value="NZ_JAESND010000007.1"/>
</dbReference>
<dbReference type="PANTHER" id="PTHR35093:SF8">
    <property type="entry name" value="OUTER MEMBRANE PROTEIN NMB0088-RELATED"/>
    <property type="match status" value="1"/>
</dbReference>
<organism evidence="9 10">
    <name type="scientific">Jeongeupia naejangsanensis</name>
    <dbReference type="NCBI Taxonomy" id="613195"/>
    <lineage>
        <taxon>Bacteria</taxon>
        <taxon>Pseudomonadati</taxon>
        <taxon>Pseudomonadota</taxon>
        <taxon>Betaproteobacteria</taxon>
        <taxon>Neisseriales</taxon>
        <taxon>Chitinibacteraceae</taxon>
        <taxon>Jeongeupia</taxon>
    </lineage>
</organism>
<evidence type="ECO:0000256" key="8">
    <source>
        <dbReference type="SAM" id="SignalP"/>
    </source>
</evidence>
<evidence type="ECO:0000256" key="3">
    <source>
        <dbReference type="ARBA" id="ARBA00022452"/>
    </source>
</evidence>
<evidence type="ECO:0000256" key="1">
    <source>
        <dbReference type="ARBA" id="ARBA00004571"/>
    </source>
</evidence>
<dbReference type="Pfam" id="PF03349">
    <property type="entry name" value="Toluene_X"/>
    <property type="match status" value="1"/>
</dbReference>
<protein>
    <submittedName>
        <fullName evidence="9">Outer membrane protein transport protein</fullName>
    </submittedName>
</protein>
<dbReference type="InterPro" id="IPR005017">
    <property type="entry name" value="OMPP1/FadL/TodX"/>
</dbReference>
<evidence type="ECO:0000256" key="4">
    <source>
        <dbReference type="ARBA" id="ARBA00022692"/>
    </source>
</evidence>
<evidence type="ECO:0000256" key="5">
    <source>
        <dbReference type="ARBA" id="ARBA00022729"/>
    </source>
</evidence>
<sequence length="429" mass="46013">MRLAHDRISPKRGSTTLDRLCKPARRNGALVLAAASLGLSAASAGAAGLLFYETGGPEIGLAGAGQATRAQDATTILGNPAGMTHLAGDQISVGTQLLLGNSEYSMSDDALLDGNNPGNVLSPLPSASVFYSHSIDDRLKVGIGAYGNFGLAAHYGDWAGSGFVKDAGIIAFNVQPTVAYRVNDQWSVGAGMGISYGYFALNRDAAGGEQKEKDYDWAANAHLGLLYDLDARTRFGLTYTSETRYDFAIDPQLSFNHSIGAANINRSWALPLAAMVNSPQQVMFSGYHELNDQWAVMGNLGWQDWSRFGDSTIEAAGNEVSSGNKLQDTWHAAVGVQYRPNEKWRFDSGIAYDSSIYASQSDTSLTIPTGAEWRFGVGAQYKLDAQSSVGAAFEYLRMQGSAVQNPLFNGEFDTGHLYFLSVNYAHSFN</sequence>
<keyword evidence="10" id="KW-1185">Reference proteome</keyword>
<dbReference type="PANTHER" id="PTHR35093">
    <property type="entry name" value="OUTER MEMBRANE PROTEIN NMB0088-RELATED"/>
    <property type="match status" value="1"/>
</dbReference>
<keyword evidence="6" id="KW-0472">Membrane</keyword>
<dbReference type="Proteomes" id="UP000809431">
    <property type="component" value="Unassembled WGS sequence"/>
</dbReference>
<keyword evidence="5 8" id="KW-0732">Signal</keyword>
<dbReference type="SUPFAM" id="SSF56935">
    <property type="entry name" value="Porins"/>
    <property type="match status" value="1"/>
</dbReference>
<evidence type="ECO:0000256" key="7">
    <source>
        <dbReference type="ARBA" id="ARBA00023237"/>
    </source>
</evidence>
<evidence type="ECO:0000313" key="9">
    <source>
        <dbReference type="EMBL" id="MBM3116848.1"/>
    </source>
</evidence>
<proteinExistence type="inferred from homology"/>
<name>A0ABS2BMR0_9NEIS</name>
<comment type="subcellular location">
    <subcellularLocation>
        <location evidence="1">Cell outer membrane</location>
        <topology evidence="1">Multi-pass membrane protein</topology>
    </subcellularLocation>
</comment>
<feature type="signal peptide" evidence="8">
    <location>
        <begin position="1"/>
        <end position="46"/>
    </location>
</feature>
<dbReference type="EMBL" id="JAESND010000007">
    <property type="protein sequence ID" value="MBM3116848.1"/>
    <property type="molecule type" value="Genomic_DNA"/>
</dbReference>
<accession>A0ABS2BMR0</accession>
<comment type="similarity">
    <text evidence="2">Belongs to the OmpP1/FadL family.</text>
</comment>
<evidence type="ECO:0000256" key="2">
    <source>
        <dbReference type="ARBA" id="ARBA00008163"/>
    </source>
</evidence>